<evidence type="ECO:0000256" key="1">
    <source>
        <dbReference type="SAM" id="MobiDB-lite"/>
    </source>
</evidence>
<feature type="transmembrane region" description="Helical" evidence="2">
    <location>
        <begin position="501"/>
        <end position="522"/>
    </location>
</feature>
<gene>
    <name evidence="3" type="ORF">H9897_00100</name>
</gene>
<keyword evidence="2" id="KW-0472">Membrane</keyword>
<dbReference type="EMBL" id="JAHLFM010000002">
    <property type="protein sequence ID" value="MBU3830552.1"/>
    <property type="molecule type" value="Genomic_DNA"/>
</dbReference>
<name>A0A9E2NVL4_9BACT</name>
<reference evidence="3" key="1">
    <citation type="journal article" date="2021" name="PeerJ">
        <title>Extensive microbial diversity within the chicken gut microbiome revealed by metagenomics and culture.</title>
        <authorList>
            <person name="Gilroy R."/>
            <person name="Ravi A."/>
            <person name="Getino M."/>
            <person name="Pursley I."/>
            <person name="Horton D.L."/>
            <person name="Alikhan N.F."/>
            <person name="Baker D."/>
            <person name="Gharbi K."/>
            <person name="Hall N."/>
            <person name="Watson M."/>
            <person name="Adriaenssens E.M."/>
            <person name="Foster-Nyarko E."/>
            <person name="Jarju S."/>
            <person name="Secka A."/>
            <person name="Antonio M."/>
            <person name="Oren A."/>
            <person name="Chaudhuri R.R."/>
            <person name="La Ragione R."/>
            <person name="Hildebrand F."/>
            <person name="Pallen M.J."/>
        </authorList>
    </citation>
    <scope>NUCLEOTIDE SEQUENCE</scope>
    <source>
        <strain evidence="3">A5-1222</strain>
    </source>
</reference>
<proteinExistence type="predicted"/>
<accession>A0A9E2NVL4</accession>
<keyword evidence="2" id="KW-0812">Transmembrane</keyword>
<feature type="region of interest" description="Disordered" evidence="1">
    <location>
        <begin position="447"/>
        <end position="486"/>
    </location>
</feature>
<dbReference type="Proteomes" id="UP000824247">
    <property type="component" value="Unassembled WGS sequence"/>
</dbReference>
<reference evidence="3" key="2">
    <citation type="submission" date="2021-04" db="EMBL/GenBank/DDBJ databases">
        <authorList>
            <person name="Gilroy R."/>
        </authorList>
    </citation>
    <scope>NUCLEOTIDE SEQUENCE</scope>
    <source>
        <strain evidence="3">A5-1222</strain>
    </source>
</reference>
<comment type="caution">
    <text evidence="3">The sequence shown here is derived from an EMBL/GenBank/DDBJ whole genome shotgun (WGS) entry which is preliminary data.</text>
</comment>
<sequence length="529" mass="61948">MNIFNNFSLLLAITNTMGNYKFTNPETINIQSKNFIQPRSNTVGFRGDSPINKRAIVWSGDTVSFQFKSDTQNGSNQFCIWNEWYFKNTTDINSNLNNANYDEYIRWECLNFWGNDSKNNNTHNIKNILTIQNVNPSNQGFYNLQYNYKSGGTLGVQNHIFSSYPFQLIVVPNDINFELKTSKSNVVYGERISLWVDANYNLQNYIDSNAISISYNWEVLYKNKWNTLLNNTNKINEIILDPGNYKFKVNINVSICTENNMYKPIDLNITTNTIDVIVKNNLGISEPIYKLKDEKLYMDFNIIYNSNIIDNLNFINYGWYLFNNDLQEWELYNNQKTLIINLNKSNKYMFKCSTNDGVETVESGNIIIFDPYKSIDGNVKFINNIDKNYEYKLIDSQFNIIHSGKILKNEFIPDYKHNNNEKLYLWIKDEDNNQYWQLINIDISTNNDNNANNDNQKPSPDNQKPGPDNQKPSTPPTNEETTNEETYETFNNKKPFYKQTWFLIFISICGLGLILLITWIIIHLKKKKN</sequence>
<keyword evidence="2" id="KW-1133">Transmembrane helix</keyword>
<evidence type="ECO:0000313" key="4">
    <source>
        <dbReference type="Proteomes" id="UP000824247"/>
    </source>
</evidence>
<evidence type="ECO:0000313" key="3">
    <source>
        <dbReference type="EMBL" id="MBU3830552.1"/>
    </source>
</evidence>
<organism evidence="3 4">
    <name type="scientific">Candidatus Ureaplasma intestinipullorum</name>
    <dbReference type="NCBI Taxonomy" id="2838770"/>
    <lineage>
        <taxon>Bacteria</taxon>
        <taxon>Bacillati</taxon>
        <taxon>Mycoplasmatota</taxon>
        <taxon>Mycoplasmoidales</taxon>
        <taxon>Mycoplasmoidaceae</taxon>
        <taxon>Ureaplasma</taxon>
    </lineage>
</organism>
<evidence type="ECO:0000256" key="2">
    <source>
        <dbReference type="SAM" id="Phobius"/>
    </source>
</evidence>
<protein>
    <submittedName>
        <fullName evidence="3">Uncharacterized protein</fullName>
    </submittedName>
</protein>
<dbReference type="AlphaFoldDB" id="A0A9E2NVL4"/>